<evidence type="ECO:0000256" key="1">
    <source>
        <dbReference type="SAM" id="Phobius"/>
    </source>
</evidence>
<organism evidence="4 5">
    <name type="scientific">Sorghum bicolor</name>
    <name type="common">Sorghum</name>
    <name type="synonym">Sorghum vulgare</name>
    <dbReference type="NCBI Taxonomy" id="4558"/>
    <lineage>
        <taxon>Eukaryota</taxon>
        <taxon>Viridiplantae</taxon>
        <taxon>Streptophyta</taxon>
        <taxon>Embryophyta</taxon>
        <taxon>Tracheophyta</taxon>
        <taxon>Spermatophyta</taxon>
        <taxon>Magnoliopsida</taxon>
        <taxon>Liliopsida</taxon>
        <taxon>Poales</taxon>
        <taxon>Poaceae</taxon>
        <taxon>PACMAD clade</taxon>
        <taxon>Panicoideae</taxon>
        <taxon>Andropogonodae</taxon>
        <taxon>Andropogoneae</taxon>
        <taxon>Sorghinae</taxon>
        <taxon>Sorghum</taxon>
    </lineage>
</organism>
<dbReference type="PANTHER" id="PTHR31533:SF2">
    <property type="entry name" value="GPI-ANCHORED PROTEIN LLG1"/>
    <property type="match status" value="1"/>
</dbReference>
<reference evidence="4" key="1">
    <citation type="journal article" date="2019" name="BMC Genomics">
        <title>A new reference genome for Sorghum bicolor reveals high levels of sequence similarity between sweet and grain genotypes: implications for the genetics of sugar metabolism.</title>
        <authorList>
            <person name="Cooper E.A."/>
            <person name="Brenton Z.W."/>
            <person name="Flinn B.S."/>
            <person name="Jenkins J."/>
            <person name="Shu S."/>
            <person name="Flowers D."/>
            <person name="Luo F."/>
            <person name="Wang Y."/>
            <person name="Xia P."/>
            <person name="Barry K."/>
            <person name="Daum C."/>
            <person name="Lipzen A."/>
            <person name="Yoshinaga Y."/>
            <person name="Schmutz J."/>
            <person name="Saski C."/>
            <person name="Vermerris W."/>
            <person name="Kresovich S."/>
        </authorList>
    </citation>
    <scope>NUCLEOTIDE SEQUENCE</scope>
</reference>
<dbReference type="InterPro" id="IPR058888">
    <property type="entry name" value="LLG1-like"/>
</dbReference>
<comment type="caution">
    <text evidence="4">The sequence shown here is derived from an EMBL/GenBank/DDBJ whole genome shotgun (WGS) entry which is preliminary data.</text>
</comment>
<dbReference type="Proteomes" id="UP000807115">
    <property type="component" value="Chromosome 4"/>
</dbReference>
<keyword evidence="2" id="KW-0732">Signal</keyword>
<keyword evidence="1" id="KW-0812">Transmembrane</keyword>
<sequence>MAAGRGLLVLFFSAAVVAGLTSAANGSFLSDSVFQPSAGSTGRSLLQAKNSCPVNFEFLNYTIITGKCKGPKFPASQCCAALKEFACPYYMYLNDESNDCASTMFSYINLYGKYPPGLFSSECKEGKLGLSCADVPQKDSATANSGYHAQSSLLVLITVLSVVVALFH</sequence>
<dbReference type="OrthoDB" id="585255at2759"/>
<dbReference type="Gramene" id="EES05613">
    <property type="protein sequence ID" value="EES05613"/>
    <property type="gene ID" value="SORBI_3004G257300"/>
</dbReference>
<dbReference type="InterPro" id="IPR039307">
    <property type="entry name" value="LORELEI-like"/>
</dbReference>
<dbReference type="EMBL" id="CM027683">
    <property type="protein sequence ID" value="KAG0534370.1"/>
    <property type="molecule type" value="Genomic_DNA"/>
</dbReference>
<dbReference type="KEGG" id="sbi:8077721"/>
<evidence type="ECO:0000256" key="2">
    <source>
        <dbReference type="SAM" id="SignalP"/>
    </source>
</evidence>
<feature type="signal peptide" evidence="2">
    <location>
        <begin position="1"/>
        <end position="23"/>
    </location>
</feature>
<dbReference type="OMA" id="HYPPKEC"/>
<keyword evidence="1" id="KW-1133">Transmembrane helix</keyword>
<feature type="transmembrane region" description="Helical" evidence="1">
    <location>
        <begin position="147"/>
        <end position="167"/>
    </location>
</feature>
<evidence type="ECO:0000259" key="3">
    <source>
        <dbReference type="Pfam" id="PF26578"/>
    </source>
</evidence>
<evidence type="ECO:0000313" key="4">
    <source>
        <dbReference type="EMBL" id="KAG0534370.1"/>
    </source>
</evidence>
<gene>
    <name evidence="4" type="ORF">BDA96_04G274300</name>
</gene>
<evidence type="ECO:0000313" key="5">
    <source>
        <dbReference type="Proteomes" id="UP000807115"/>
    </source>
</evidence>
<protein>
    <recommendedName>
        <fullName evidence="3">GPI-anchored protein LLG1-like domain-containing protein</fullName>
    </recommendedName>
</protein>
<feature type="domain" description="GPI-anchored protein LLG1-like" evidence="3">
    <location>
        <begin position="54"/>
        <end position="130"/>
    </location>
</feature>
<name>A0A921UKE5_SORBI</name>
<keyword evidence="1" id="KW-0472">Membrane</keyword>
<dbReference type="Pfam" id="PF26578">
    <property type="entry name" value="LLG1"/>
    <property type="match status" value="1"/>
</dbReference>
<reference evidence="4" key="2">
    <citation type="submission" date="2020-10" db="EMBL/GenBank/DDBJ databases">
        <authorList>
            <person name="Cooper E.A."/>
            <person name="Brenton Z.W."/>
            <person name="Flinn B.S."/>
            <person name="Jenkins J."/>
            <person name="Shu S."/>
            <person name="Flowers D."/>
            <person name="Luo F."/>
            <person name="Wang Y."/>
            <person name="Xia P."/>
            <person name="Barry K."/>
            <person name="Daum C."/>
            <person name="Lipzen A."/>
            <person name="Yoshinaga Y."/>
            <person name="Schmutz J."/>
            <person name="Saski C."/>
            <person name="Vermerris W."/>
            <person name="Kresovich S."/>
        </authorList>
    </citation>
    <scope>NUCLEOTIDE SEQUENCE</scope>
</reference>
<dbReference type="PANTHER" id="PTHR31533">
    <property type="entry name" value="GPI-ANCHORED PROTEIN LLG1-RELATED-RELATED"/>
    <property type="match status" value="1"/>
</dbReference>
<feature type="chain" id="PRO_5036950555" description="GPI-anchored protein LLG1-like domain-containing protein" evidence="2">
    <location>
        <begin position="24"/>
        <end position="168"/>
    </location>
</feature>
<accession>A0A921UKE5</accession>
<dbReference type="AlphaFoldDB" id="A0A921UKE5"/>
<proteinExistence type="predicted"/>